<evidence type="ECO:0008006" key="4">
    <source>
        <dbReference type="Google" id="ProtNLM"/>
    </source>
</evidence>
<feature type="chain" id="PRO_5040045830" description="Secreted protein" evidence="1">
    <location>
        <begin position="21"/>
        <end position="74"/>
    </location>
</feature>
<accession>A0A9E7L0G1</accession>
<evidence type="ECO:0000256" key="1">
    <source>
        <dbReference type="SAM" id="SignalP"/>
    </source>
</evidence>
<evidence type="ECO:0000313" key="2">
    <source>
        <dbReference type="EMBL" id="URE39247.1"/>
    </source>
</evidence>
<keyword evidence="3" id="KW-1185">Reference proteome</keyword>
<proteinExistence type="predicted"/>
<dbReference type="EMBL" id="CP097510">
    <property type="protein sequence ID" value="URE39247.1"/>
    <property type="molecule type" value="Genomic_DNA"/>
</dbReference>
<protein>
    <recommendedName>
        <fullName evidence="4">Secreted protein</fullName>
    </recommendedName>
</protein>
<keyword evidence="1" id="KW-0732">Signal</keyword>
<feature type="signal peptide" evidence="1">
    <location>
        <begin position="1"/>
        <end position="20"/>
    </location>
</feature>
<dbReference type="Proteomes" id="UP001055439">
    <property type="component" value="Chromosome 8"/>
</dbReference>
<dbReference type="EMBL" id="CP097510">
    <property type="protein sequence ID" value="URE39248.1"/>
    <property type="molecule type" value="Genomic_DNA"/>
</dbReference>
<evidence type="ECO:0000313" key="3">
    <source>
        <dbReference type="Proteomes" id="UP001055439"/>
    </source>
</evidence>
<dbReference type="AlphaFoldDB" id="A0A9E7L0G1"/>
<gene>
    <name evidence="2" type="ORF">MUK42_16420</name>
</gene>
<organism evidence="2 3">
    <name type="scientific">Musa troglodytarum</name>
    <name type="common">fe'i banana</name>
    <dbReference type="NCBI Taxonomy" id="320322"/>
    <lineage>
        <taxon>Eukaryota</taxon>
        <taxon>Viridiplantae</taxon>
        <taxon>Streptophyta</taxon>
        <taxon>Embryophyta</taxon>
        <taxon>Tracheophyta</taxon>
        <taxon>Spermatophyta</taxon>
        <taxon>Magnoliopsida</taxon>
        <taxon>Liliopsida</taxon>
        <taxon>Zingiberales</taxon>
        <taxon>Musaceae</taxon>
        <taxon>Musa</taxon>
    </lineage>
</organism>
<sequence>MRAAMVVCTSVLFLVVTWLARHRDEACSVPRTPLAGRYLDESFELHPFSRKGAIFSTLLQSTRCSQDPSVMFRF</sequence>
<name>A0A9E7L0G1_9LILI</name>
<reference evidence="2" key="1">
    <citation type="submission" date="2022-05" db="EMBL/GenBank/DDBJ databases">
        <title>The Musa troglodytarum L. genome provides insights into the mechanism of non-climacteric behaviour and enrichment of carotenoids.</title>
        <authorList>
            <person name="Wang J."/>
        </authorList>
    </citation>
    <scope>NUCLEOTIDE SEQUENCE</scope>
    <source>
        <tissue evidence="2">Leaf</tissue>
    </source>
</reference>